<dbReference type="EMBL" id="BARU01037931">
    <property type="protein sequence ID" value="GAH79030.1"/>
    <property type="molecule type" value="Genomic_DNA"/>
</dbReference>
<name>X1JC13_9ZZZZ</name>
<feature type="non-terminal residue" evidence="1">
    <location>
        <position position="75"/>
    </location>
</feature>
<dbReference type="AlphaFoldDB" id="X1JC13"/>
<gene>
    <name evidence="1" type="ORF">S03H2_59020</name>
</gene>
<comment type="caution">
    <text evidence="1">The sequence shown here is derived from an EMBL/GenBank/DDBJ whole genome shotgun (WGS) entry which is preliminary data.</text>
</comment>
<reference evidence="1" key="1">
    <citation type="journal article" date="2014" name="Front. Microbiol.">
        <title>High frequency of phylogenetically diverse reductive dehalogenase-homologous genes in deep subseafloor sedimentary metagenomes.</title>
        <authorList>
            <person name="Kawai M."/>
            <person name="Futagami T."/>
            <person name="Toyoda A."/>
            <person name="Takaki Y."/>
            <person name="Nishi S."/>
            <person name="Hori S."/>
            <person name="Arai W."/>
            <person name="Tsubouchi T."/>
            <person name="Morono Y."/>
            <person name="Uchiyama I."/>
            <person name="Ito T."/>
            <person name="Fujiyama A."/>
            <person name="Inagaki F."/>
            <person name="Takami H."/>
        </authorList>
    </citation>
    <scope>NUCLEOTIDE SEQUENCE</scope>
    <source>
        <strain evidence="1">Expedition CK06-06</strain>
    </source>
</reference>
<sequence length="75" mass="9041">MRKEFKIPKKDGKEIEKPEELRLVCRKCNHDWVETRPKGYCIRYNHKGNFLVNIKDKTDVRFFKCPKCGERKNIG</sequence>
<organism evidence="1">
    <name type="scientific">marine sediment metagenome</name>
    <dbReference type="NCBI Taxonomy" id="412755"/>
    <lineage>
        <taxon>unclassified sequences</taxon>
        <taxon>metagenomes</taxon>
        <taxon>ecological metagenomes</taxon>
    </lineage>
</organism>
<proteinExistence type="predicted"/>
<evidence type="ECO:0000313" key="1">
    <source>
        <dbReference type="EMBL" id="GAH79030.1"/>
    </source>
</evidence>
<protein>
    <submittedName>
        <fullName evidence="1">Uncharacterized protein</fullName>
    </submittedName>
</protein>
<accession>X1JC13</accession>